<accession>A0A097ED69</accession>
<evidence type="ECO:0000313" key="2">
    <source>
        <dbReference type="Proteomes" id="UP000033200"/>
    </source>
</evidence>
<gene>
    <name evidence="1" type="ORF">MC45_02860</name>
</gene>
<organism evidence="1 2">
    <name type="scientific">Sphingomonas taxi</name>
    <dbReference type="NCBI Taxonomy" id="1549858"/>
    <lineage>
        <taxon>Bacteria</taxon>
        <taxon>Pseudomonadati</taxon>
        <taxon>Pseudomonadota</taxon>
        <taxon>Alphaproteobacteria</taxon>
        <taxon>Sphingomonadales</taxon>
        <taxon>Sphingomonadaceae</taxon>
        <taxon>Sphingomonas</taxon>
    </lineage>
</organism>
<reference evidence="1 2" key="1">
    <citation type="submission" date="2014-09" db="EMBL/GenBank/DDBJ databases">
        <title>Using Illumina technology Improving SMRT sequencing Genome Assembly by RASTools.</title>
        <authorList>
            <person name="Zhou Y."/>
            <person name="Ma T."/>
            <person name="Liu T."/>
        </authorList>
    </citation>
    <scope>NUCLEOTIDE SEQUENCE [LARGE SCALE GENOMIC DNA]</scope>
    <source>
        <strain evidence="1 2">ATCC 55669</strain>
    </source>
</reference>
<dbReference type="AlphaFoldDB" id="A0A097ED69"/>
<evidence type="ECO:0008006" key="3">
    <source>
        <dbReference type="Google" id="ProtNLM"/>
    </source>
</evidence>
<dbReference type="Proteomes" id="UP000033200">
    <property type="component" value="Chromosome"/>
</dbReference>
<sequence length="76" mass="7803">MKGMHHGDVIMDHDGRLSGMVAGDVIVRSGCDVRISGMVAGDVYVEAGARARISGMVSGRVFNRGGAIRVSGMVGG</sequence>
<dbReference type="KEGG" id="stax:MC45_02860"/>
<dbReference type="STRING" id="1549858.MC45_02860"/>
<evidence type="ECO:0000313" key="1">
    <source>
        <dbReference type="EMBL" id="AIT05516.1"/>
    </source>
</evidence>
<name>A0A097ED69_9SPHN</name>
<dbReference type="eggNOG" id="ENOG5030RD4">
    <property type="taxonomic scope" value="Bacteria"/>
</dbReference>
<keyword evidence="2" id="KW-1185">Reference proteome</keyword>
<dbReference type="EMBL" id="CP009571">
    <property type="protein sequence ID" value="AIT05516.1"/>
    <property type="molecule type" value="Genomic_DNA"/>
</dbReference>
<dbReference type="HOGENOM" id="CLU_2652626_0_0_5"/>
<protein>
    <recommendedName>
        <fullName evidence="3">Polymer-forming cytoskeletal protein</fullName>
    </recommendedName>
</protein>
<proteinExistence type="predicted"/>
<dbReference type="RefSeq" id="WP_038659268.1">
    <property type="nucleotide sequence ID" value="NZ_CP009571.1"/>
</dbReference>